<reference evidence="2 3" key="1">
    <citation type="submission" date="2013-11" db="EMBL/GenBank/DDBJ databases">
        <title>Metagenomic analysis of a methanogenic consortium involved in long chain n-alkane degradation.</title>
        <authorList>
            <person name="Davidova I.A."/>
            <person name="Callaghan A.V."/>
            <person name="Wawrik B."/>
            <person name="Pruitt S."/>
            <person name="Marks C."/>
            <person name="Duncan K.E."/>
            <person name="Suflita J.M."/>
        </authorList>
    </citation>
    <scope>NUCLEOTIDE SEQUENCE [LARGE SCALE GENOMIC DNA]</scope>
    <source>
        <strain evidence="2 3">SPR</strain>
    </source>
</reference>
<proteinExistence type="predicted"/>
<dbReference type="Gene3D" id="3.30.2320.60">
    <property type="entry name" value="FhaA, phosphopeptide-binding domain (DUF3662)"/>
    <property type="match status" value="1"/>
</dbReference>
<evidence type="ECO:0000259" key="1">
    <source>
        <dbReference type="Pfam" id="PF12401"/>
    </source>
</evidence>
<protein>
    <recommendedName>
        <fullName evidence="1">FhaA N-terminal domain-containing protein</fullName>
    </recommendedName>
</protein>
<dbReference type="AlphaFoldDB" id="A0A0D2JNY2"/>
<sequence>MNYPTRLDLFLGGFMDKVFSLRKHYQPIDLARMLLREVTTNERKTLKQTFVPNILVVLLAEPDMERLEPIYREVVNDLKQTTEEFIERQELNMTGPLSLAMQASPELKKGQVRIKTSFTKGV</sequence>
<dbReference type="Pfam" id="PF12401">
    <property type="entry name" value="FhaA_N"/>
    <property type="match status" value="1"/>
</dbReference>
<gene>
    <name evidence="2" type="ORF">X474_25410</name>
</gene>
<organism evidence="2 3">
    <name type="scientific">Dethiosulfatarculus sandiegensis</name>
    <dbReference type="NCBI Taxonomy" id="1429043"/>
    <lineage>
        <taxon>Bacteria</taxon>
        <taxon>Pseudomonadati</taxon>
        <taxon>Thermodesulfobacteriota</taxon>
        <taxon>Desulfarculia</taxon>
        <taxon>Desulfarculales</taxon>
        <taxon>Desulfarculaceae</taxon>
        <taxon>Dethiosulfatarculus</taxon>
    </lineage>
</organism>
<dbReference type="EMBL" id="AZAC01000067">
    <property type="protein sequence ID" value="KIX11205.1"/>
    <property type="molecule type" value="Genomic_DNA"/>
</dbReference>
<accession>A0A0D2JNY2</accession>
<dbReference type="RefSeq" id="WP_044352307.1">
    <property type="nucleotide sequence ID" value="NZ_AZAC01000067.1"/>
</dbReference>
<comment type="caution">
    <text evidence="2">The sequence shown here is derived from an EMBL/GenBank/DDBJ whole genome shotgun (WGS) entry which is preliminary data.</text>
</comment>
<dbReference type="Proteomes" id="UP000032233">
    <property type="component" value="Unassembled WGS sequence"/>
</dbReference>
<keyword evidence="3" id="KW-1185">Reference proteome</keyword>
<dbReference type="InParanoid" id="A0A0D2JNY2"/>
<feature type="domain" description="FhaA N-terminal" evidence="1">
    <location>
        <begin position="7"/>
        <end position="115"/>
    </location>
</feature>
<evidence type="ECO:0000313" key="2">
    <source>
        <dbReference type="EMBL" id="KIX11205.1"/>
    </source>
</evidence>
<dbReference type="STRING" id="1429043.X474_25410"/>
<evidence type="ECO:0000313" key="3">
    <source>
        <dbReference type="Proteomes" id="UP000032233"/>
    </source>
</evidence>
<dbReference type="InterPro" id="IPR022128">
    <property type="entry name" value="FhaA_N"/>
</dbReference>
<dbReference type="InterPro" id="IPR042287">
    <property type="entry name" value="FhaA_N_sf"/>
</dbReference>
<name>A0A0D2JNY2_9BACT</name>